<dbReference type="InterPro" id="IPR052538">
    <property type="entry name" value="Flavonoid_dioxygenase-like"/>
</dbReference>
<dbReference type="AlphaFoldDB" id="A0A2J6R4Z9"/>
<feature type="chain" id="PRO_5014440808" evidence="1">
    <location>
        <begin position="22"/>
        <end position="369"/>
    </location>
</feature>
<accession>A0A2J6R4Z9</accession>
<evidence type="ECO:0000313" key="3">
    <source>
        <dbReference type="Proteomes" id="UP000235786"/>
    </source>
</evidence>
<dbReference type="InterPro" id="IPR011051">
    <property type="entry name" value="RmlC_Cupin_sf"/>
</dbReference>
<dbReference type="SUPFAM" id="SSF51182">
    <property type="entry name" value="RmlC-like cupins"/>
    <property type="match status" value="1"/>
</dbReference>
<evidence type="ECO:0000256" key="1">
    <source>
        <dbReference type="SAM" id="SignalP"/>
    </source>
</evidence>
<dbReference type="Proteomes" id="UP000235786">
    <property type="component" value="Unassembled WGS sequence"/>
</dbReference>
<dbReference type="PANTHER" id="PTHR43346:SF1">
    <property type="entry name" value="QUERCETIN 2,3-DIOXYGENASE-RELATED"/>
    <property type="match status" value="1"/>
</dbReference>
<protein>
    <submittedName>
        <fullName evidence="2">RmlC-like cupin</fullName>
    </submittedName>
</protein>
<dbReference type="STRING" id="1149755.A0A2J6R4Z9"/>
<gene>
    <name evidence="2" type="ORF">L207DRAFT_547669</name>
</gene>
<organism evidence="2 3">
    <name type="scientific">Hyaloscypha variabilis (strain UAMH 11265 / GT02V1 / F)</name>
    <name type="common">Meliniomyces variabilis</name>
    <dbReference type="NCBI Taxonomy" id="1149755"/>
    <lineage>
        <taxon>Eukaryota</taxon>
        <taxon>Fungi</taxon>
        <taxon>Dikarya</taxon>
        <taxon>Ascomycota</taxon>
        <taxon>Pezizomycotina</taxon>
        <taxon>Leotiomycetes</taxon>
        <taxon>Helotiales</taxon>
        <taxon>Hyaloscyphaceae</taxon>
        <taxon>Hyaloscypha</taxon>
        <taxon>Hyaloscypha variabilis</taxon>
    </lineage>
</organism>
<keyword evidence="1" id="KW-0732">Signal</keyword>
<proteinExistence type="predicted"/>
<evidence type="ECO:0000313" key="2">
    <source>
        <dbReference type="EMBL" id="PMD33583.1"/>
    </source>
</evidence>
<keyword evidence="3" id="KW-1185">Reference proteome</keyword>
<dbReference type="CDD" id="cd20281">
    <property type="entry name" value="cupin_QDO_C"/>
    <property type="match status" value="1"/>
</dbReference>
<dbReference type="OrthoDB" id="5370773at2759"/>
<sequence>MFSKFFLAGATVVCFVTASLSNSTSSSSIWVTEVPTYVRPYAIAHYLAGGCVIGAQVYRFPVTGPSSGYAFSLISTNAPGSGSGSLGVLPHIHEVHYENFFNFRGRFQLWTDKYDDENTRVLGPGDYCAVPHNTTHTFQILDPNTEMVGVIQPGGFEDLFYALSSANYSSSTLSPYDPSANNSASSPSASVISSLQSFDVYAQLDYSPRRDAINGTAPANTTWHDGPNALATDAYTPYFVAKDYGPKYLNSASQSFYQVIQPLVTPTQSAGNFSMGTITIAKGSIKSTNSYPGHAAFEVLEGQLMVSMQGEVLSLLQGDVVFIPGNTTYGYWSQVAYTKFLHVGSGAKGLDTTLIAASEEWDSPVWPTS</sequence>
<feature type="signal peptide" evidence="1">
    <location>
        <begin position="1"/>
        <end position="21"/>
    </location>
</feature>
<dbReference type="Gene3D" id="2.60.120.10">
    <property type="entry name" value="Jelly Rolls"/>
    <property type="match status" value="2"/>
</dbReference>
<name>A0A2J6R4Z9_HYAVF</name>
<dbReference type="EMBL" id="KZ613955">
    <property type="protein sequence ID" value="PMD33583.1"/>
    <property type="molecule type" value="Genomic_DNA"/>
</dbReference>
<dbReference type="PANTHER" id="PTHR43346">
    <property type="entry name" value="LIGAND BINDING DOMAIN PROTEIN, PUTATIVE (AFU_ORTHOLOGUE AFUA_6G14370)-RELATED"/>
    <property type="match status" value="1"/>
</dbReference>
<dbReference type="InterPro" id="IPR014710">
    <property type="entry name" value="RmlC-like_jellyroll"/>
</dbReference>
<dbReference type="CDD" id="cd02215">
    <property type="entry name" value="cupin_QDO_N_C"/>
    <property type="match status" value="1"/>
</dbReference>
<reference evidence="2 3" key="1">
    <citation type="submission" date="2016-04" db="EMBL/GenBank/DDBJ databases">
        <title>A degradative enzymes factory behind the ericoid mycorrhizal symbiosis.</title>
        <authorList>
            <consortium name="DOE Joint Genome Institute"/>
            <person name="Martino E."/>
            <person name="Morin E."/>
            <person name="Grelet G."/>
            <person name="Kuo A."/>
            <person name="Kohler A."/>
            <person name="Daghino S."/>
            <person name="Barry K."/>
            <person name="Choi C."/>
            <person name="Cichocki N."/>
            <person name="Clum A."/>
            <person name="Copeland A."/>
            <person name="Hainaut M."/>
            <person name="Haridas S."/>
            <person name="Labutti K."/>
            <person name="Lindquist E."/>
            <person name="Lipzen A."/>
            <person name="Khouja H.-R."/>
            <person name="Murat C."/>
            <person name="Ohm R."/>
            <person name="Olson A."/>
            <person name="Spatafora J."/>
            <person name="Veneault-Fourrey C."/>
            <person name="Henrissat B."/>
            <person name="Grigoriev I."/>
            <person name="Martin F."/>
            <person name="Perotto S."/>
        </authorList>
    </citation>
    <scope>NUCLEOTIDE SEQUENCE [LARGE SCALE GENOMIC DNA]</scope>
    <source>
        <strain evidence="2 3">F</strain>
    </source>
</reference>